<feature type="domain" description="TonB-dependent receptor-like beta-barrel" evidence="12">
    <location>
        <begin position="269"/>
        <end position="665"/>
    </location>
</feature>
<dbReference type="GO" id="GO:0009279">
    <property type="term" value="C:cell outer membrane"/>
    <property type="evidence" value="ECO:0007669"/>
    <property type="project" value="UniProtKB-SubCell"/>
</dbReference>
<keyword evidence="7 10" id="KW-0472">Membrane</keyword>
<evidence type="ECO:0000256" key="8">
    <source>
        <dbReference type="ARBA" id="ARBA00023170"/>
    </source>
</evidence>
<dbReference type="AlphaFoldDB" id="A0A1M5EEQ7"/>
<gene>
    <name evidence="14" type="ORF">SAMN05444377_11910</name>
</gene>
<evidence type="ECO:0000313" key="15">
    <source>
        <dbReference type="Proteomes" id="UP000184147"/>
    </source>
</evidence>
<keyword evidence="9 10" id="KW-0998">Cell outer membrane</keyword>
<evidence type="ECO:0000256" key="4">
    <source>
        <dbReference type="ARBA" id="ARBA00022692"/>
    </source>
</evidence>
<name>A0A1M5EEQ7_9FLAO</name>
<evidence type="ECO:0000313" key="14">
    <source>
        <dbReference type="EMBL" id="SHF77773.1"/>
    </source>
</evidence>
<keyword evidence="6 11" id="KW-0798">TonB box</keyword>
<evidence type="ECO:0000259" key="12">
    <source>
        <dbReference type="Pfam" id="PF00593"/>
    </source>
</evidence>
<dbReference type="PANTHER" id="PTHR30069">
    <property type="entry name" value="TONB-DEPENDENT OUTER MEMBRANE RECEPTOR"/>
    <property type="match status" value="1"/>
</dbReference>
<dbReference type="Gene3D" id="2.170.130.10">
    <property type="entry name" value="TonB-dependent receptor, plug domain"/>
    <property type="match status" value="1"/>
</dbReference>
<keyword evidence="2 10" id="KW-0813">Transport</keyword>
<dbReference type="Pfam" id="PF00593">
    <property type="entry name" value="TonB_dep_Rec_b-barrel"/>
    <property type="match status" value="1"/>
</dbReference>
<evidence type="ECO:0000256" key="10">
    <source>
        <dbReference type="PROSITE-ProRule" id="PRU01360"/>
    </source>
</evidence>
<keyword evidence="15" id="KW-1185">Reference proteome</keyword>
<reference evidence="14 15" key="1">
    <citation type="submission" date="2016-11" db="EMBL/GenBank/DDBJ databases">
        <authorList>
            <person name="Jaros S."/>
            <person name="Januszkiewicz K."/>
            <person name="Wedrychowicz H."/>
        </authorList>
    </citation>
    <scope>NUCLEOTIDE SEQUENCE [LARGE SCALE GENOMIC DNA]</scope>
    <source>
        <strain evidence="14 15">DSM 25660</strain>
    </source>
</reference>
<dbReference type="STRING" id="1124188.SAMN05444377_11910"/>
<evidence type="ECO:0000256" key="7">
    <source>
        <dbReference type="ARBA" id="ARBA00023136"/>
    </source>
</evidence>
<dbReference type="InterPro" id="IPR036942">
    <property type="entry name" value="Beta-barrel_TonB_sf"/>
</dbReference>
<evidence type="ECO:0000256" key="9">
    <source>
        <dbReference type="ARBA" id="ARBA00023237"/>
    </source>
</evidence>
<evidence type="ECO:0000256" key="6">
    <source>
        <dbReference type="ARBA" id="ARBA00023077"/>
    </source>
</evidence>
<keyword evidence="3 10" id="KW-1134">Transmembrane beta strand</keyword>
<dbReference type="InterPro" id="IPR012910">
    <property type="entry name" value="Plug_dom"/>
</dbReference>
<dbReference type="CDD" id="cd01347">
    <property type="entry name" value="ligand_gated_channel"/>
    <property type="match status" value="1"/>
</dbReference>
<dbReference type="PROSITE" id="PS52016">
    <property type="entry name" value="TONB_DEPENDENT_REC_3"/>
    <property type="match status" value="1"/>
</dbReference>
<evidence type="ECO:0000256" key="3">
    <source>
        <dbReference type="ARBA" id="ARBA00022452"/>
    </source>
</evidence>
<protein>
    <submittedName>
        <fullName evidence="14">Outer membrane receptor for ferrienterochelin and colicins</fullName>
    </submittedName>
</protein>
<dbReference type="Gene3D" id="2.40.170.20">
    <property type="entry name" value="TonB-dependent receptor, beta-barrel domain"/>
    <property type="match status" value="1"/>
</dbReference>
<keyword evidence="4 10" id="KW-0812">Transmembrane</keyword>
<dbReference type="GO" id="GO:0015344">
    <property type="term" value="F:siderophore uptake transmembrane transporter activity"/>
    <property type="evidence" value="ECO:0007669"/>
    <property type="project" value="TreeGrafter"/>
</dbReference>
<comment type="subcellular location">
    <subcellularLocation>
        <location evidence="1 10">Cell outer membrane</location>
        <topology evidence="1 10">Multi-pass membrane protein</topology>
    </subcellularLocation>
</comment>
<dbReference type="EMBL" id="FQVQ01000019">
    <property type="protein sequence ID" value="SHF77773.1"/>
    <property type="molecule type" value="Genomic_DNA"/>
</dbReference>
<evidence type="ECO:0000256" key="1">
    <source>
        <dbReference type="ARBA" id="ARBA00004571"/>
    </source>
</evidence>
<dbReference type="SUPFAM" id="SSF56935">
    <property type="entry name" value="Porins"/>
    <property type="match status" value="1"/>
</dbReference>
<feature type="domain" description="TonB-dependent receptor plug" evidence="13">
    <location>
        <begin position="49"/>
        <end position="152"/>
    </location>
</feature>
<keyword evidence="5" id="KW-0732">Signal</keyword>
<keyword evidence="8 14" id="KW-0675">Receptor</keyword>
<dbReference type="Pfam" id="PF07715">
    <property type="entry name" value="Plug"/>
    <property type="match status" value="1"/>
</dbReference>
<dbReference type="InterPro" id="IPR000531">
    <property type="entry name" value="Beta-barrel_TonB"/>
</dbReference>
<accession>A0A1M5EEQ7</accession>
<organism evidence="14 15">
    <name type="scientific">Flavobacterium fontis</name>
    <dbReference type="NCBI Taxonomy" id="1124188"/>
    <lineage>
        <taxon>Bacteria</taxon>
        <taxon>Pseudomonadati</taxon>
        <taxon>Bacteroidota</taxon>
        <taxon>Flavobacteriia</taxon>
        <taxon>Flavobacteriales</taxon>
        <taxon>Flavobacteriaceae</taxon>
        <taxon>Flavobacterium</taxon>
    </lineage>
</organism>
<comment type="similarity">
    <text evidence="10 11">Belongs to the TonB-dependent receptor family.</text>
</comment>
<dbReference type="InterPro" id="IPR037066">
    <property type="entry name" value="Plug_dom_sf"/>
</dbReference>
<proteinExistence type="inferred from homology"/>
<evidence type="ECO:0000256" key="5">
    <source>
        <dbReference type="ARBA" id="ARBA00022729"/>
    </source>
</evidence>
<evidence type="ECO:0000259" key="13">
    <source>
        <dbReference type="Pfam" id="PF07715"/>
    </source>
</evidence>
<dbReference type="InterPro" id="IPR039426">
    <property type="entry name" value="TonB-dep_rcpt-like"/>
</dbReference>
<dbReference type="OrthoDB" id="9764669at2"/>
<dbReference type="GO" id="GO:0044718">
    <property type="term" value="P:siderophore transmembrane transport"/>
    <property type="evidence" value="ECO:0007669"/>
    <property type="project" value="TreeGrafter"/>
</dbReference>
<evidence type="ECO:0000256" key="2">
    <source>
        <dbReference type="ARBA" id="ARBA00022448"/>
    </source>
</evidence>
<dbReference type="Proteomes" id="UP000184147">
    <property type="component" value="Unassembled WGS sequence"/>
</dbReference>
<dbReference type="RefSeq" id="WP_073365154.1">
    <property type="nucleotide sequence ID" value="NZ_FQVQ01000019.1"/>
</dbReference>
<evidence type="ECO:0000256" key="11">
    <source>
        <dbReference type="RuleBase" id="RU003357"/>
    </source>
</evidence>
<dbReference type="PANTHER" id="PTHR30069:SF29">
    <property type="entry name" value="HEMOGLOBIN AND HEMOGLOBIN-HAPTOGLOBIN-BINDING PROTEIN 1-RELATED"/>
    <property type="match status" value="1"/>
</dbReference>
<sequence>MKKRGYIVGSICGALMHSFGGAQTPQDTLTTHTLEEVVVTGTRTSRKVATLPLPVQIITAAQIQKSGVSRLNEIIQEQTGLLMVPDFGGGEGIQLQGLDAAYVQILIDGQPLMGRRAGTLDLSRITVHNIERIEIVKGASSSLYGSEALAGVVNIITKKTPLDAPLQGNILYRAASFDTHDVATSFTYGKKKVGVEWFANYFKTQGYALVPNAFQQTVEPYYNLTLQPKIRLHLSDRFHGQWSTRLFHQEQVYKAVINAEPLRGLSRQLEWNVSGLFHHQLTSQMKLIYDLYATRYQADEFLNQNNGQRVETTTFDQWFYRPEVRWHGQWGKHRFTSGVGMMQESLDRTYFKEQVALQSYYVLGQWEGYLGASWNVLAGFRYDRHFQYPSQWSPKLAFNYRWNDHFSLKIAAGYGYKAPDLRQLYFNFTNATVGYAVLGYNVVAAQLAALQNQGQLLFVYPIDLSEPLQPERSFNLNWGGYYQKERFTLEYNLFYNRIRDLIDTRAVAQQTNGQNVFSYFNVDQIFTYGLELNCQYTLKNGLHLAAGYQYLIAKDQSVVDRIERGEVFARDPVTLSTFALRSQDYVGLFNRSQHTANVKVRYRLPRWKTEILTRLLYRSKYGVFDTNGNAILDRYDDFVQGFFQTNLTLTQEFTSKINLQLGVNNAFDYTDAANIPNLPGRQWFARIHYQF</sequence>